<organism evidence="1 2">
    <name type="scientific">Panagrolaimus sp. ES5</name>
    <dbReference type="NCBI Taxonomy" id="591445"/>
    <lineage>
        <taxon>Eukaryota</taxon>
        <taxon>Metazoa</taxon>
        <taxon>Ecdysozoa</taxon>
        <taxon>Nematoda</taxon>
        <taxon>Chromadorea</taxon>
        <taxon>Rhabditida</taxon>
        <taxon>Tylenchina</taxon>
        <taxon>Panagrolaimomorpha</taxon>
        <taxon>Panagrolaimoidea</taxon>
        <taxon>Panagrolaimidae</taxon>
        <taxon>Panagrolaimus</taxon>
    </lineage>
</organism>
<dbReference type="Proteomes" id="UP000887579">
    <property type="component" value="Unplaced"/>
</dbReference>
<accession>A0AC34FAT2</accession>
<sequence length="799" mass="94643">MSRKRKLKDTDSSGESEESEYEEPEFDESDSSSSESSLESDEESLPQIGSNFEIIRFSQRNKILKRLIAFPDEHKKICYEYYWNSRKMVFMCGGCGSKKNQKVVKAKFEKKNGENFINIEQKMHICQPRDYDPNKYIIDASKEVVVAPNFKLIEFEHKGISKRRLIVFGDSDRKKCYEYYWRNNEKSYTCCVCENKGRYVNAVICQNADGEDYVQLSKISHICEMRSYNPEKYSFDPLRQIIEAPNFELCSFQNNGGERLRLFIFLDTKRIQCYEYFWESKLKCYQCCGCNNKRIRVSAEICKKENGEEYVKLSSRKHVCDIRKYNPNKYDTTKNTVEAPNFEIISFIENSISKQRLFIFFNSDRKECYEFYWNKKGKYFKCCGCELQNKHIAAKIEKREGGTDYIRLLDTEHVCSPRDYDPQKYMNNKNIVEKPDFKIIKFEKNGIQKSILIIFCPSNKELCYEYFWDRSRNQYVCCECANIKHVTANVLMNEKDEEYVELSKATHVCNLRPYNADKFKANTIIEKSEFEVIETIVKGKLVKRLFLFTNADKQFCYTFYCDNTSKKYFCSQCALKSHHIRGSLGKDQTGNEYFETGNRAHICEPLKYLPRKIVKLPDYQLLNRKFGQKIVQKLILFDSNDKDLCYEYVLERNSLYRCLNCKNYHKTAVTAKLIKNEKYGEFIQLCQNEHKCKPIKFIPEYEIKILLKPDFKLDEYVTKNGVNIKLLSIFDQGDKSKCYTYNYTPGAKEYRCNACRRKNQSYKKIYVKLLHDKNGEDYVEFVNDHICQSQTYHPPDHTI</sequence>
<reference evidence="2" key="1">
    <citation type="submission" date="2022-11" db="UniProtKB">
        <authorList>
            <consortium name="WormBaseParasite"/>
        </authorList>
    </citation>
    <scope>IDENTIFICATION</scope>
</reference>
<proteinExistence type="predicted"/>
<evidence type="ECO:0000313" key="2">
    <source>
        <dbReference type="WBParaSite" id="ES5_v2.g14278.t1"/>
    </source>
</evidence>
<dbReference type="WBParaSite" id="ES5_v2.g14278.t1">
    <property type="protein sequence ID" value="ES5_v2.g14278.t1"/>
    <property type="gene ID" value="ES5_v2.g14278"/>
</dbReference>
<name>A0AC34FAT2_9BILA</name>
<evidence type="ECO:0000313" key="1">
    <source>
        <dbReference type="Proteomes" id="UP000887579"/>
    </source>
</evidence>
<protein>
    <submittedName>
        <fullName evidence="2">Transposase</fullName>
    </submittedName>
</protein>